<dbReference type="Proteomes" id="UP000177811">
    <property type="component" value="Unassembled WGS sequence"/>
</dbReference>
<protein>
    <recommendedName>
        <fullName evidence="4">LTD domain-containing protein</fullName>
    </recommendedName>
</protein>
<accession>A0A1G2KUU8</accession>
<evidence type="ECO:0000313" key="2">
    <source>
        <dbReference type="EMBL" id="OHA02189.1"/>
    </source>
</evidence>
<organism evidence="2 3">
    <name type="scientific">Candidatus Sungbacteria bacterium RIFCSPHIGHO2_02_FULL_51_29</name>
    <dbReference type="NCBI Taxonomy" id="1802273"/>
    <lineage>
        <taxon>Bacteria</taxon>
        <taxon>Candidatus Sungiibacteriota</taxon>
    </lineage>
</organism>
<feature type="region of interest" description="Disordered" evidence="1">
    <location>
        <begin position="43"/>
        <end position="62"/>
    </location>
</feature>
<dbReference type="AlphaFoldDB" id="A0A1G2KUU8"/>
<feature type="region of interest" description="Disordered" evidence="1">
    <location>
        <begin position="79"/>
        <end position="100"/>
    </location>
</feature>
<sequence length="329" mass="35947">MDNAVVGLIIVAIILVLTFSFYDSSGSGGMNFSFLSSDEPLASGAGTSEIQNPQPARSENEPGFFGSFPFSPRVAGIQNPPAPATQLSSDHEQGTVTTQRSGYSSLEKIVRIVRVERTSQMLSEEYIILRNGGAFFGSSVKGSVAITGWTVENRIGDKHIIPKALDIPLIDADPTPVALAPGGEAIIVTGTHPMRSSFRENACTGYLNELYTFTPALSNSCADDDPEVSKLLEDTRLSSRCIDFIRAIPECRLPRYATNDEAVLGAACADYANKNYFYSGCVKNFRDSKDFLGTTWRLFLGENKKLFDPLHDRITLRDEKGLVVDVFEY</sequence>
<evidence type="ECO:0000313" key="3">
    <source>
        <dbReference type="Proteomes" id="UP000177811"/>
    </source>
</evidence>
<name>A0A1G2KUU8_9BACT</name>
<dbReference type="EMBL" id="MHQL01000042">
    <property type="protein sequence ID" value="OHA02189.1"/>
    <property type="molecule type" value="Genomic_DNA"/>
</dbReference>
<reference evidence="2 3" key="1">
    <citation type="journal article" date="2016" name="Nat. Commun.">
        <title>Thousands of microbial genomes shed light on interconnected biogeochemical processes in an aquifer system.</title>
        <authorList>
            <person name="Anantharaman K."/>
            <person name="Brown C.T."/>
            <person name="Hug L.A."/>
            <person name="Sharon I."/>
            <person name="Castelle C.J."/>
            <person name="Probst A.J."/>
            <person name="Thomas B.C."/>
            <person name="Singh A."/>
            <person name="Wilkins M.J."/>
            <person name="Karaoz U."/>
            <person name="Brodie E.L."/>
            <person name="Williams K.H."/>
            <person name="Hubbard S.S."/>
            <person name="Banfield J.F."/>
        </authorList>
    </citation>
    <scope>NUCLEOTIDE SEQUENCE [LARGE SCALE GENOMIC DNA]</scope>
</reference>
<feature type="compositionally biased region" description="Polar residues" evidence="1">
    <location>
        <begin position="45"/>
        <end position="57"/>
    </location>
</feature>
<proteinExistence type="predicted"/>
<gene>
    <name evidence="2" type="ORF">A3C16_00685</name>
</gene>
<comment type="caution">
    <text evidence="2">The sequence shown here is derived from an EMBL/GenBank/DDBJ whole genome shotgun (WGS) entry which is preliminary data.</text>
</comment>
<evidence type="ECO:0008006" key="4">
    <source>
        <dbReference type="Google" id="ProtNLM"/>
    </source>
</evidence>
<evidence type="ECO:0000256" key="1">
    <source>
        <dbReference type="SAM" id="MobiDB-lite"/>
    </source>
</evidence>